<name>A0A8H7UUQ8_9FUNG</name>
<reference evidence="2" key="1">
    <citation type="submission" date="2020-12" db="EMBL/GenBank/DDBJ databases">
        <title>Metabolic potential, ecology and presence of endohyphal bacteria is reflected in genomic diversity of Mucoromycotina.</title>
        <authorList>
            <person name="Muszewska A."/>
            <person name="Okrasinska A."/>
            <person name="Steczkiewicz K."/>
            <person name="Drgas O."/>
            <person name="Orlowska M."/>
            <person name="Perlinska-Lenart U."/>
            <person name="Aleksandrzak-Piekarczyk T."/>
            <person name="Szatraj K."/>
            <person name="Zielenkiewicz U."/>
            <person name="Pilsyk S."/>
            <person name="Malc E."/>
            <person name="Mieczkowski P."/>
            <person name="Kruszewska J.S."/>
            <person name="Biernat P."/>
            <person name="Pawlowska J."/>
        </authorList>
    </citation>
    <scope>NUCLEOTIDE SEQUENCE</scope>
    <source>
        <strain evidence="2">WA0000017839</strain>
    </source>
</reference>
<protein>
    <submittedName>
        <fullName evidence="2">Uncharacterized protein</fullName>
    </submittedName>
</protein>
<accession>A0A8H7UUQ8</accession>
<evidence type="ECO:0000313" key="3">
    <source>
        <dbReference type="Proteomes" id="UP000603453"/>
    </source>
</evidence>
<evidence type="ECO:0000313" key="2">
    <source>
        <dbReference type="EMBL" id="KAG2199326.1"/>
    </source>
</evidence>
<sequence length="495" mass="53394">MLISASTVTLSKISEKKDTTVEVAEEIIDLSQNVSSMPEAKTIYYKSTQKFLCPSSVTLFGLTVTKSNMIHNHPISQDVTTYAIHRKQSPEIMARIYSLLSSGHKDPITSVMYTLKALNEKRCIRLVPSCSFQLQDHNDPALLFIVTTSPCWEWVICAPAAFLGCGSRFSGSLSGIEPQFPGTCSSEIQERMTNFFFLLKFLFFSSLFLDYYTHNMQNYMGVDYFNSTAVKDWNILHCLKRVQVGVTSTNAACDSIELTLKEMTKKRTNLKTAIKAMWTDLDIRHSSRKCKYGGEALYAGVDKSLGVGGDALGVGVAVCGGIGEALVVVGAYHGVGGEDLGAGGEDLGAGGEDLGAGGEDLGAGGEDLGAGGEDLGAGGEDLGAGGEDLGVGGENLGIINYGNNRSQNNNVNIQQQSPNKSKYVEIGSDSETSVVDKDEDETENVATRPTQNVKYLDYLEGGEPAIEITSSTDNCWIVNGDNITEGFHRYRSRCI</sequence>
<evidence type="ECO:0000256" key="1">
    <source>
        <dbReference type="SAM" id="MobiDB-lite"/>
    </source>
</evidence>
<organism evidence="2 3">
    <name type="scientific">Mucor saturninus</name>
    <dbReference type="NCBI Taxonomy" id="64648"/>
    <lineage>
        <taxon>Eukaryota</taxon>
        <taxon>Fungi</taxon>
        <taxon>Fungi incertae sedis</taxon>
        <taxon>Mucoromycota</taxon>
        <taxon>Mucoromycotina</taxon>
        <taxon>Mucoromycetes</taxon>
        <taxon>Mucorales</taxon>
        <taxon>Mucorineae</taxon>
        <taxon>Mucoraceae</taxon>
        <taxon>Mucor</taxon>
    </lineage>
</organism>
<proteinExistence type="predicted"/>
<keyword evidence="3" id="KW-1185">Reference proteome</keyword>
<feature type="region of interest" description="Disordered" evidence="1">
    <location>
        <begin position="343"/>
        <end position="379"/>
    </location>
</feature>
<gene>
    <name evidence="2" type="ORF">INT47_012960</name>
</gene>
<dbReference type="Proteomes" id="UP000603453">
    <property type="component" value="Unassembled WGS sequence"/>
</dbReference>
<dbReference type="EMBL" id="JAEPRD010000098">
    <property type="protein sequence ID" value="KAG2199326.1"/>
    <property type="molecule type" value="Genomic_DNA"/>
</dbReference>
<comment type="caution">
    <text evidence="2">The sequence shown here is derived from an EMBL/GenBank/DDBJ whole genome shotgun (WGS) entry which is preliminary data.</text>
</comment>
<dbReference type="AlphaFoldDB" id="A0A8H7UUQ8"/>
<dbReference type="OrthoDB" id="2422867at2759"/>